<proteinExistence type="predicted"/>
<dbReference type="OrthoDB" id="10505360at2759"/>
<dbReference type="AlphaFoldDB" id="A0A5B0QPA2"/>
<protein>
    <submittedName>
        <fullName evidence="2">Uncharacterized protein</fullName>
    </submittedName>
</protein>
<gene>
    <name evidence="2" type="ORF">PGT21_021280</name>
</gene>
<evidence type="ECO:0000256" key="1">
    <source>
        <dbReference type="SAM" id="MobiDB-lite"/>
    </source>
</evidence>
<sequence length="61" mass="6552">MPITRGEPRGAQAQLNKWKQAANPASTVARPPSSSPVNPPLLLPLNPSRFVRPLSYAFASV</sequence>
<dbReference type="Proteomes" id="UP000324748">
    <property type="component" value="Unassembled WGS sequence"/>
</dbReference>
<name>A0A5B0QPA2_PUCGR</name>
<evidence type="ECO:0000313" key="2">
    <source>
        <dbReference type="EMBL" id="KAA1114744.1"/>
    </source>
</evidence>
<organism evidence="2 3">
    <name type="scientific">Puccinia graminis f. sp. tritici</name>
    <dbReference type="NCBI Taxonomy" id="56615"/>
    <lineage>
        <taxon>Eukaryota</taxon>
        <taxon>Fungi</taxon>
        <taxon>Dikarya</taxon>
        <taxon>Basidiomycota</taxon>
        <taxon>Pucciniomycotina</taxon>
        <taxon>Pucciniomycetes</taxon>
        <taxon>Pucciniales</taxon>
        <taxon>Pucciniaceae</taxon>
        <taxon>Puccinia</taxon>
    </lineage>
</organism>
<keyword evidence="3" id="KW-1185">Reference proteome</keyword>
<evidence type="ECO:0000313" key="3">
    <source>
        <dbReference type="Proteomes" id="UP000324748"/>
    </source>
</evidence>
<reference evidence="2 3" key="1">
    <citation type="submission" date="2019-05" db="EMBL/GenBank/DDBJ databases">
        <title>Emergence of the Ug99 lineage of the wheat stem rust pathogen through somatic hybridization.</title>
        <authorList>
            <person name="Li F."/>
            <person name="Upadhyaya N.M."/>
            <person name="Sperschneider J."/>
            <person name="Matny O."/>
            <person name="Nguyen-Phuc H."/>
            <person name="Mago R."/>
            <person name="Raley C."/>
            <person name="Miller M.E."/>
            <person name="Silverstein K.A.T."/>
            <person name="Henningsen E."/>
            <person name="Hirsch C.D."/>
            <person name="Visser B."/>
            <person name="Pretorius Z.A."/>
            <person name="Steffenson B.J."/>
            <person name="Schwessinger B."/>
            <person name="Dodds P.N."/>
            <person name="Figueroa M."/>
        </authorList>
    </citation>
    <scope>NUCLEOTIDE SEQUENCE [LARGE SCALE GENOMIC DNA]</scope>
    <source>
        <strain evidence="2">21-0</strain>
    </source>
</reference>
<accession>A0A5B0QPA2</accession>
<comment type="caution">
    <text evidence="2">The sequence shown here is derived from an EMBL/GenBank/DDBJ whole genome shotgun (WGS) entry which is preliminary data.</text>
</comment>
<feature type="region of interest" description="Disordered" evidence="1">
    <location>
        <begin position="1"/>
        <end position="40"/>
    </location>
</feature>
<dbReference type="EMBL" id="VSWC01000014">
    <property type="protein sequence ID" value="KAA1114744.1"/>
    <property type="molecule type" value="Genomic_DNA"/>
</dbReference>